<evidence type="ECO:0000256" key="9">
    <source>
        <dbReference type="RuleBase" id="RU003662"/>
    </source>
</evidence>
<feature type="active site" description="Proton acceptor" evidence="8">
    <location>
        <position position="66"/>
    </location>
</feature>
<dbReference type="InterPro" id="IPR018204">
    <property type="entry name" value="Trp_synthase_alpha_AS"/>
</dbReference>
<feature type="active site" description="Proton acceptor" evidence="8">
    <location>
        <position position="55"/>
    </location>
</feature>
<evidence type="ECO:0000256" key="5">
    <source>
        <dbReference type="ARBA" id="ARBA00023141"/>
    </source>
</evidence>
<sequence length="267" mass="27621">MSAAQPSHVPGPLESALRRRRDAGGKSLVPYITGGLGEWIPTIEAVAQAGADAIEIGIPFSDPVMDGPTIQAASDLALHQGALPHEVIEAAGAADVGIPLAVMTYYNLVFRPGVTRFAGELARAGIAGAILPDLPLDEAGPWIDAADTSGVETVLLAAPTTPDERLDRIAQRSRGFLYAVGLLGVTGERATLADSAKEIARRAKDITDLPVLVGVGVSSPQQAVEVCEVADGAVVGSAFMRKILDGASPDQVADQVGEFRDALDRGM</sequence>
<comment type="caution">
    <text evidence="10">The sequence shown here is derived from an EMBL/GenBank/DDBJ whole genome shotgun (WGS) entry which is preliminary data.</text>
</comment>
<evidence type="ECO:0000313" key="11">
    <source>
        <dbReference type="Proteomes" id="UP000727993"/>
    </source>
</evidence>
<keyword evidence="6 8" id="KW-0456">Lyase</keyword>
<protein>
    <recommendedName>
        <fullName evidence="8">Tryptophan synthase alpha chain</fullName>
        <ecNumber evidence="8">4.2.1.20</ecNumber>
    </recommendedName>
</protein>
<organism evidence="10 11">
    <name type="scientific">Candidatus Neomicrothrix subdominans</name>
    <dbReference type="NCBI Taxonomy" id="2954438"/>
    <lineage>
        <taxon>Bacteria</taxon>
        <taxon>Bacillati</taxon>
        <taxon>Actinomycetota</taxon>
        <taxon>Acidimicrobiia</taxon>
        <taxon>Acidimicrobiales</taxon>
        <taxon>Microthrixaceae</taxon>
        <taxon>Candidatus Neomicrothrix</taxon>
    </lineage>
</organism>
<dbReference type="InterPro" id="IPR011060">
    <property type="entry name" value="RibuloseP-bd_barrel"/>
</dbReference>
<dbReference type="InterPro" id="IPR002028">
    <property type="entry name" value="Trp_synthase_suA"/>
</dbReference>
<evidence type="ECO:0000256" key="7">
    <source>
        <dbReference type="ARBA" id="ARBA00049047"/>
    </source>
</evidence>
<evidence type="ECO:0000256" key="1">
    <source>
        <dbReference type="ARBA" id="ARBA00004733"/>
    </source>
</evidence>
<evidence type="ECO:0000313" key="10">
    <source>
        <dbReference type="EMBL" id="MBK9298446.1"/>
    </source>
</evidence>
<evidence type="ECO:0000256" key="6">
    <source>
        <dbReference type="ARBA" id="ARBA00023239"/>
    </source>
</evidence>
<dbReference type="GO" id="GO:0004834">
    <property type="term" value="F:tryptophan synthase activity"/>
    <property type="evidence" value="ECO:0007669"/>
    <property type="project" value="UniProtKB-UniRule"/>
</dbReference>
<accession>A0A936NGB2</accession>
<evidence type="ECO:0000256" key="8">
    <source>
        <dbReference type="HAMAP-Rule" id="MF_00131"/>
    </source>
</evidence>
<dbReference type="CDD" id="cd04724">
    <property type="entry name" value="Tryptophan_synthase_alpha"/>
    <property type="match status" value="1"/>
</dbReference>
<gene>
    <name evidence="8 10" type="primary">trpA</name>
    <name evidence="10" type="ORF">IPN02_16795</name>
</gene>
<dbReference type="HAMAP" id="MF_00131">
    <property type="entry name" value="Trp_synth_alpha"/>
    <property type="match status" value="1"/>
</dbReference>
<comment type="function">
    <text evidence="8">The alpha subunit is responsible for the aldol cleavage of indoleglycerol phosphate to indole and glyceraldehyde 3-phosphate.</text>
</comment>
<dbReference type="AlphaFoldDB" id="A0A936NGB2"/>
<reference evidence="10 11" key="1">
    <citation type="submission" date="2020-10" db="EMBL/GenBank/DDBJ databases">
        <title>Connecting structure to function with the recovery of over 1000 high-quality activated sludge metagenome-assembled genomes encoding full-length rRNA genes using long-read sequencing.</title>
        <authorList>
            <person name="Singleton C.M."/>
            <person name="Petriglieri F."/>
            <person name="Kristensen J.M."/>
            <person name="Kirkegaard R.H."/>
            <person name="Michaelsen T.Y."/>
            <person name="Andersen M.H."/>
            <person name="Karst S.M."/>
            <person name="Dueholm M.S."/>
            <person name="Nielsen P.H."/>
            <person name="Albertsen M."/>
        </authorList>
    </citation>
    <scope>NUCLEOTIDE SEQUENCE [LARGE SCALE GENOMIC DNA]</scope>
    <source>
        <strain evidence="10">Lyne_18-Q3-R50-59_MAXAC.006</strain>
    </source>
</reference>
<dbReference type="PROSITE" id="PS00167">
    <property type="entry name" value="TRP_SYNTHASE_ALPHA"/>
    <property type="match status" value="1"/>
</dbReference>
<evidence type="ECO:0000256" key="4">
    <source>
        <dbReference type="ARBA" id="ARBA00022822"/>
    </source>
</evidence>
<dbReference type="Pfam" id="PF00290">
    <property type="entry name" value="Trp_syntA"/>
    <property type="match status" value="1"/>
</dbReference>
<dbReference type="EMBL" id="JADJZA010000009">
    <property type="protein sequence ID" value="MBK9298446.1"/>
    <property type="molecule type" value="Genomic_DNA"/>
</dbReference>
<dbReference type="NCBIfam" id="TIGR00262">
    <property type="entry name" value="trpA"/>
    <property type="match status" value="1"/>
</dbReference>
<comment type="catalytic activity">
    <reaction evidence="7 8">
        <text>(1S,2R)-1-C-(indol-3-yl)glycerol 3-phosphate + L-serine = D-glyceraldehyde 3-phosphate + L-tryptophan + H2O</text>
        <dbReference type="Rhea" id="RHEA:10532"/>
        <dbReference type="ChEBI" id="CHEBI:15377"/>
        <dbReference type="ChEBI" id="CHEBI:33384"/>
        <dbReference type="ChEBI" id="CHEBI:57912"/>
        <dbReference type="ChEBI" id="CHEBI:58866"/>
        <dbReference type="ChEBI" id="CHEBI:59776"/>
        <dbReference type="EC" id="4.2.1.20"/>
    </reaction>
</comment>
<proteinExistence type="inferred from homology"/>
<keyword evidence="3 8" id="KW-0028">Amino-acid biosynthesis</keyword>
<dbReference type="Proteomes" id="UP000727993">
    <property type="component" value="Unassembled WGS sequence"/>
</dbReference>
<dbReference type="PANTHER" id="PTHR43406:SF1">
    <property type="entry name" value="TRYPTOPHAN SYNTHASE ALPHA CHAIN, CHLOROPLASTIC"/>
    <property type="match status" value="1"/>
</dbReference>
<comment type="similarity">
    <text evidence="8 9">Belongs to the TrpA family.</text>
</comment>
<dbReference type="EC" id="4.2.1.20" evidence="8"/>
<comment type="subunit">
    <text evidence="2 8">Tetramer of two alpha and two beta chains.</text>
</comment>
<keyword evidence="5 8" id="KW-0057">Aromatic amino acid biosynthesis</keyword>
<dbReference type="PANTHER" id="PTHR43406">
    <property type="entry name" value="TRYPTOPHAN SYNTHASE, ALPHA CHAIN"/>
    <property type="match status" value="1"/>
</dbReference>
<comment type="pathway">
    <text evidence="1 8">Amino-acid biosynthesis; L-tryptophan biosynthesis; L-tryptophan from chorismate: step 5/5.</text>
</comment>
<dbReference type="InterPro" id="IPR013785">
    <property type="entry name" value="Aldolase_TIM"/>
</dbReference>
<dbReference type="SUPFAM" id="SSF51366">
    <property type="entry name" value="Ribulose-phoshate binding barrel"/>
    <property type="match status" value="1"/>
</dbReference>
<dbReference type="Gene3D" id="3.20.20.70">
    <property type="entry name" value="Aldolase class I"/>
    <property type="match status" value="1"/>
</dbReference>
<evidence type="ECO:0000256" key="3">
    <source>
        <dbReference type="ARBA" id="ARBA00022605"/>
    </source>
</evidence>
<name>A0A936NGB2_9ACTN</name>
<evidence type="ECO:0000256" key="2">
    <source>
        <dbReference type="ARBA" id="ARBA00011270"/>
    </source>
</evidence>
<keyword evidence="4 8" id="KW-0822">Tryptophan biosynthesis</keyword>
<dbReference type="GO" id="GO:0005829">
    <property type="term" value="C:cytosol"/>
    <property type="evidence" value="ECO:0007669"/>
    <property type="project" value="TreeGrafter"/>
</dbReference>